<dbReference type="EMBL" id="HBIV01036156">
    <property type="protein sequence ID" value="CAE0674042.1"/>
    <property type="molecule type" value="Transcribed_RNA"/>
</dbReference>
<gene>
    <name evidence="2" type="ORF">LGLO00237_LOCUS25816</name>
</gene>
<evidence type="ECO:0000256" key="1">
    <source>
        <dbReference type="SAM" id="MobiDB-lite"/>
    </source>
</evidence>
<feature type="region of interest" description="Disordered" evidence="1">
    <location>
        <begin position="1"/>
        <end position="22"/>
    </location>
</feature>
<organism evidence="2">
    <name type="scientific">Lotharella globosa</name>
    <dbReference type="NCBI Taxonomy" id="91324"/>
    <lineage>
        <taxon>Eukaryota</taxon>
        <taxon>Sar</taxon>
        <taxon>Rhizaria</taxon>
        <taxon>Cercozoa</taxon>
        <taxon>Chlorarachniophyceae</taxon>
        <taxon>Lotharella</taxon>
    </lineage>
</organism>
<accession>A0A7S3Z7A8</accession>
<name>A0A7S3Z7A8_9EUKA</name>
<evidence type="ECO:0000313" key="2">
    <source>
        <dbReference type="EMBL" id="CAE0674042.1"/>
    </source>
</evidence>
<protein>
    <submittedName>
        <fullName evidence="2">Uncharacterized protein</fullName>
    </submittedName>
</protein>
<sequence>MPRTRCDPDGMETPPKALPRERSKTQEYRFKWNIVLLGCGCALLCDDDDSSGGKLFLSETTRPHLRKLERGWQLRGALGYERGVCLARITLASWQLRSEVM</sequence>
<reference evidence="2" key="1">
    <citation type="submission" date="2021-01" db="EMBL/GenBank/DDBJ databases">
        <authorList>
            <person name="Corre E."/>
            <person name="Pelletier E."/>
            <person name="Niang G."/>
            <person name="Scheremetjew M."/>
            <person name="Finn R."/>
            <person name="Kale V."/>
            <person name="Holt S."/>
            <person name="Cochrane G."/>
            <person name="Meng A."/>
            <person name="Brown T."/>
            <person name="Cohen L."/>
        </authorList>
    </citation>
    <scope>NUCLEOTIDE SEQUENCE</scope>
    <source>
        <strain evidence="2">CCCM811</strain>
    </source>
</reference>
<proteinExistence type="predicted"/>
<dbReference type="AlphaFoldDB" id="A0A7S3Z7A8"/>